<evidence type="ECO:0000256" key="3">
    <source>
        <dbReference type="ARBA" id="ARBA00022553"/>
    </source>
</evidence>
<evidence type="ECO:0000256" key="5">
    <source>
        <dbReference type="ARBA" id="ARBA00022777"/>
    </source>
</evidence>
<dbReference type="eggNOG" id="COG0745">
    <property type="taxonomic scope" value="Bacteria"/>
</dbReference>
<dbReference type="PRINTS" id="PR00344">
    <property type="entry name" value="BCTRLSENSOR"/>
</dbReference>
<dbReference type="Pfam" id="PF07495">
    <property type="entry name" value="Y_Y_Y"/>
    <property type="match status" value="1"/>
</dbReference>
<dbReference type="SUPFAM" id="SSF63829">
    <property type="entry name" value="Calcium-dependent phosphotriesterase"/>
    <property type="match status" value="3"/>
</dbReference>
<dbReference type="Gene3D" id="2.60.40.10">
    <property type="entry name" value="Immunoglobulins"/>
    <property type="match status" value="1"/>
</dbReference>
<dbReference type="SUPFAM" id="SSF52172">
    <property type="entry name" value="CheY-like"/>
    <property type="match status" value="1"/>
</dbReference>
<feature type="modified residue" description="4-aspartylphosphate" evidence="7">
    <location>
        <position position="1098"/>
    </location>
</feature>
<keyword evidence="8" id="KW-0732">Signal</keyword>
<dbReference type="STRING" id="1045855.DSC_13315"/>
<evidence type="ECO:0000256" key="2">
    <source>
        <dbReference type="ARBA" id="ARBA00012438"/>
    </source>
</evidence>
<dbReference type="AlphaFoldDB" id="G7USQ6"/>
<dbReference type="EC" id="2.7.13.3" evidence="2"/>
<feature type="signal peptide" evidence="8">
    <location>
        <begin position="1"/>
        <end position="15"/>
    </location>
</feature>
<organism evidence="11 12">
    <name type="scientific">Pseudoxanthomonas spadix (strain BD-a59)</name>
    <dbReference type="NCBI Taxonomy" id="1045855"/>
    <lineage>
        <taxon>Bacteria</taxon>
        <taxon>Pseudomonadati</taxon>
        <taxon>Pseudomonadota</taxon>
        <taxon>Gammaproteobacteria</taxon>
        <taxon>Lysobacterales</taxon>
        <taxon>Lysobacteraceae</taxon>
        <taxon>Pseudoxanthomonas</taxon>
    </lineage>
</organism>
<gene>
    <name evidence="11" type="ordered locus">DSC_13315</name>
</gene>
<keyword evidence="12" id="KW-1185">Reference proteome</keyword>
<dbReference type="InterPro" id="IPR004358">
    <property type="entry name" value="Sig_transdc_His_kin-like_C"/>
</dbReference>
<dbReference type="InterPro" id="IPR003594">
    <property type="entry name" value="HATPase_dom"/>
</dbReference>
<evidence type="ECO:0000256" key="4">
    <source>
        <dbReference type="ARBA" id="ARBA00022679"/>
    </source>
</evidence>
<dbReference type="SMART" id="SM00448">
    <property type="entry name" value="REC"/>
    <property type="match status" value="1"/>
</dbReference>
<dbReference type="InterPro" id="IPR001789">
    <property type="entry name" value="Sig_transdc_resp-reg_receiver"/>
</dbReference>
<dbReference type="SUPFAM" id="SSF47384">
    <property type="entry name" value="Homodimeric domain of signal transducing histidine kinase"/>
    <property type="match status" value="1"/>
</dbReference>
<dbReference type="InterPro" id="IPR011110">
    <property type="entry name" value="Reg_prop"/>
</dbReference>
<dbReference type="PROSITE" id="PS50109">
    <property type="entry name" value="HIS_KIN"/>
    <property type="match status" value="1"/>
</dbReference>
<proteinExistence type="predicted"/>
<evidence type="ECO:0000256" key="8">
    <source>
        <dbReference type="SAM" id="SignalP"/>
    </source>
</evidence>
<reference evidence="11 12" key="1">
    <citation type="journal article" date="2012" name="J. Bacteriol.">
        <title>Complete Genome Sequence of the BTEX-Degrading Bacterium Pseudoxanthomonas spadix BD-a59.</title>
        <authorList>
            <person name="Lee S.H."/>
            <person name="Jin H.M."/>
            <person name="Lee H.J."/>
            <person name="Kim J.M."/>
            <person name="Jeon C.O."/>
        </authorList>
    </citation>
    <scope>NUCLEOTIDE SEQUENCE [LARGE SCALE GENOMIC DNA]</scope>
    <source>
        <strain evidence="11 12">BD-a59</strain>
    </source>
</reference>
<dbReference type="CDD" id="cd00082">
    <property type="entry name" value="HisKA"/>
    <property type="match status" value="1"/>
</dbReference>
<keyword evidence="3 7" id="KW-0597">Phosphoprotein</keyword>
<dbReference type="Gene3D" id="3.40.50.2300">
    <property type="match status" value="1"/>
</dbReference>
<dbReference type="GO" id="GO:0009927">
    <property type="term" value="F:histidine phosphotransfer kinase activity"/>
    <property type="evidence" value="ECO:0007669"/>
    <property type="project" value="TreeGrafter"/>
</dbReference>
<dbReference type="GO" id="GO:0000155">
    <property type="term" value="F:phosphorelay sensor kinase activity"/>
    <property type="evidence" value="ECO:0007669"/>
    <property type="project" value="InterPro"/>
</dbReference>
<keyword evidence="6" id="KW-0902">Two-component regulatory system</keyword>
<dbReference type="CDD" id="cd17546">
    <property type="entry name" value="REC_hyHK_CKI1_RcsC-like"/>
    <property type="match status" value="1"/>
</dbReference>
<dbReference type="SMART" id="SM00387">
    <property type="entry name" value="HATPase_c"/>
    <property type="match status" value="1"/>
</dbReference>
<dbReference type="Pfam" id="PF00072">
    <property type="entry name" value="Response_reg"/>
    <property type="match status" value="1"/>
</dbReference>
<evidence type="ECO:0000259" key="10">
    <source>
        <dbReference type="PROSITE" id="PS50110"/>
    </source>
</evidence>
<dbReference type="Pfam" id="PF07494">
    <property type="entry name" value="Reg_prop"/>
    <property type="match status" value="4"/>
</dbReference>
<name>G7USQ6_PSEUP</name>
<dbReference type="InterPro" id="IPR036890">
    <property type="entry name" value="HATPase_C_sf"/>
</dbReference>
<dbReference type="Gene3D" id="3.30.565.10">
    <property type="entry name" value="Histidine kinase-like ATPase, C-terminal domain"/>
    <property type="match status" value="1"/>
</dbReference>
<evidence type="ECO:0000256" key="6">
    <source>
        <dbReference type="ARBA" id="ARBA00023012"/>
    </source>
</evidence>
<dbReference type="eggNOG" id="COG3292">
    <property type="taxonomic scope" value="Bacteria"/>
</dbReference>
<evidence type="ECO:0000313" key="12">
    <source>
        <dbReference type="Proteomes" id="UP000005870"/>
    </source>
</evidence>
<dbReference type="FunFam" id="1.10.287.130:FF:000028">
    <property type="entry name" value="Hybrid signal transduction histidine kinase"/>
    <property type="match status" value="1"/>
</dbReference>
<dbReference type="InterPro" id="IPR013783">
    <property type="entry name" value="Ig-like_fold"/>
</dbReference>
<dbReference type="KEGG" id="psd:DSC_13315"/>
<evidence type="ECO:0000256" key="7">
    <source>
        <dbReference type="PROSITE-ProRule" id="PRU00169"/>
    </source>
</evidence>
<dbReference type="Pfam" id="PF00512">
    <property type="entry name" value="HisKA"/>
    <property type="match status" value="1"/>
</dbReference>
<dbReference type="CDD" id="cd16922">
    <property type="entry name" value="HATPase_EvgS-ArcB-TorS-like"/>
    <property type="match status" value="1"/>
</dbReference>
<dbReference type="SUPFAM" id="SSF55874">
    <property type="entry name" value="ATPase domain of HSP90 chaperone/DNA topoisomerase II/histidine kinase"/>
    <property type="match status" value="1"/>
</dbReference>
<dbReference type="InterPro" id="IPR005467">
    <property type="entry name" value="His_kinase_dom"/>
</dbReference>
<accession>G7USQ6</accession>
<dbReference type="Pfam" id="PF02518">
    <property type="entry name" value="HATPase_c"/>
    <property type="match status" value="1"/>
</dbReference>
<dbReference type="Proteomes" id="UP000005870">
    <property type="component" value="Chromosome"/>
</dbReference>
<dbReference type="InterPro" id="IPR003661">
    <property type="entry name" value="HisK_dim/P_dom"/>
</dbReference>
<dbReference type="PROSITE" id="PS50110">
    <property type="entry name" value="RESPONSE_REGULATORY"/>
    <property type="match status" value="1"/>
</dbReference>
<dbReference type="HOGENOM" id="CLU_000445_28_0_6"/>
<dbReference type="InterPro" id="IPR011123">
    <property type="entry name" value="Y_Y_Y"/>
</dbReference>
<dbReference type="EMBL" id="CP003093">
    <property type="protein sequence ID" value="AER57307.1"/>
    <property type="molecule type" value="Genomic_DNA"/>
</dbReference>
<feature type="domain" description="Response regulatory" evidence="10">
    <location>
        <begin position="1049"/>
        <end position="1163"/>
    </location>
</feature>
<dbReference type="Gene3D" id="2.130.10.10">
    <property type="entry name" value="YVTN repeat-like/Quinoprotein amine dehydrogenase"/>
    <property type="match status" value="3"/>
</dbReference>
<keyword evidence="5" id="KW-0418">Kinase</keyword>
<dbReference type="InterPro" id="IPR036097">
    <property type="entry name" value="HisK_dim/P_sf"/>
</dbReference>
<feature type="chain" id="PRO_5013130478" description="histidine kinase" evidence="8">
    <location>
        <begin position="16"/>
        <end position="1171"/>
    </location>
</feature>
<dbReference type="InterPro" id="IPR015943">
    <property type="entry name" value="WD40/YVTN_repeat-like_dom_sf"/>
</dbReference>
<dbReference type="PANTHER" id="PTHR43047:SF72">
    <property type="entry name" value="OSMOSENSING HISTIDINE PROTEIN KINASE SLN1"/>
    <property type="match status" value="1"/>
</dbReference>
<keyword evidence="4" id="KW-0808">Transferase</keyword>
<evidence type="ECO:0000259" key="9">
    <source>
        <dbReference type="PROSITE" id="PS50109"/>
    </source>
</evidence>
<evidence type="ECO:0000256" key="1">
    <source>
        <dbReference type="ARBA" id="ARBA00000085"/>
    </source>
</evidence>
<feature type="domain" description="Histidine kinase" evidence="9">
    <location>
        <begin position="810"/>
        <end position="1028"/>
    </location>
</feature>
<dbReference type="Gene3D" id="1.10.287.130">
    <property type="match status" value="1"/>
</dbReference>
<dbReference type="GO" id="GO:0005886">
    <property type="term" value="C:plasma membrane"/>
    <property type="evidence" value="ECO:0007669"/>
    <property type="project" value="TreeGrafter"/>
</dbReference>
<dbReference type="eggNOG" id="COG2205">
    <property type="taxonomic scope" value="Bacteria"/>
</dbReference>
<dbReference type="PANTHER" id="PTHR43047">
    <property type="entry name" value="TWO-COMPONENT HISTIDINE PROTEIN KINASE"/>
    <property type="match status" value="1"/>
</dbReference>
<protein>
    <recommendedName>
        <fullName evidence="2">histidine kinase</fullName>
        <ecNumber evidence="2">2.7.13.3</ecNumber>
    </recommendedName>
</protein>
<comment type="catalytic activity">
    <reaction evidence="1">
        <text>ATP + protein L-histidine = ADP + protein N-phospho-L-histidine.</text>
        <dbReference type="EC" id="2.7.13.3"/>
    </reaction>
</comment>
<dbReference type="FunFam" id="3.30.565.10:FF:000010">
    <property type="entry name" value="Sensor histidine kinase RcsC"/>
    <property type="match status" value="1"/>
</dbReference>
<sequence>MFLWSLLGWTGLAAAAVPLTPQPRQMGVADGLPSGRVNAFAEDRLGYLWMATYDGLARYDGRGFRIWRTEDGLRDNLTWALYVDADNRLWVGTENAGVAVMDANRKSFTFYNRRNTPALGSDTIWSIAATADGSLWFGTAGGGLTRRFADGHFQRYMPIAGDPRSLPNSSVVHMATTADGSLWIGTKRGLARWTGHDFERAPNQALQRVDVNRLTPEPDGGLWIATNLGVVLRKPDGSFVNQPWRSASAIPVLQTLLHDSAGTYWLDTASGLGYQDQATVRNVPLYSVSAHGLVKPNWVTAYQDRDGGLWFASMNANLWHLPANWRQFAVLSNDDSDPATMRNPYVLATAPSSQGGLWLTGTRGALDWLDPATGQVKHHLKVIDPVFWPQSMTEDDQGRVWIGLNGLLYRYDPANGQLQRWSEKDAVDAVDPGGVSLARACGAQLWLYVRTVGLQVRDLDGHVVRRVPAGSPAFPRDVFVQDLQCGPDGQPWLVTDRGLMRWREQEQRVEPIPGASGDALFSMAFDGDHGLWLGAMGQLRHYRWDGQRLRLLQRIGADQDFPATAPTSLLVDRQGIVWTGSSRGLTRTDPKSRQLRQYGVRDGLPSPEIREHSLVQASTGQISGATPDGLVLFDPGLLTPSRRQPALQIEFVGVRRGDDGLDLTHLAEPVLDSQDRDLHVAARLLSFSGADDSSYRFRLGGYDPDWVEVGVSGERLFSRLPAGRYALEVQGRSSDGVWSPVKTLHFRVLPPWWRSPWGLASWALLALLLTGGSLHLYRLRLRRRSAWQLAQHKRELAEQASQAKTHFLATLGHEVRTPMTGVLGMSELLLATPLDERQRRYTRAIQNAGSHLLRLVNDALDLARIEAGRLEMDAQDFDLRELLDGVAALIAPSAQQRGLAFSCHVADGVPPALRGDPLRIRQIVLNLLGNAVKFTERGAVRLQALPLAEAGVMLVVSDTGPGMNAEQQARLFQRFEQAEGARTASRYGGSGLGLAICQELAVAMGGTISVESTPGQGTRFLVSLPLPAGNGAVPALPSAPAPGEGSPLSVLLVEDDATIAEVVTGLLQARGHAVQAVSHGLAALTALALEHFDIALLDLDLPGIDGLALARQLRAQGLTLPMLAVTARADGDAEALAQAAGFDGFLRKPVTGQMLAEAITAAIAAAQQRQA</sequence>
<evidence type="ECO:0000313" key="11">
    <source>
        <dbReference type="EMBL" id="AER57307.1"/>
    </source>
</evidence>
<dbReference type="SMART" id="SM00388">
    <property type="entry name" value="HisKA"/>
    <property type="match status" value="1"/>
</dbReference>
<dbReference type="InterPro" id="IPR011006">
    <property type="entry name" value="CheY-like_superfamily"/>
</dbReference>